<proteinExistence type="predicted"/>
<sequence length="317" mass="35884">MKDILKKLLAKPVKIINNMVLGLYLRFVKARAKGIKEIDLAGKKLLILAPHQDDEILGCGCLIEKALESKGAVKCVYMTDGSRSVSDELTPDAMKEMRKLEAMRLAENMGMEEPVFLGCPDGSLKPDDERAIKDVAKTIDDYRPDAVFIPYFLDGHSDHTAVSGIYLASLKMFRGHKEYDTYCYEINSPISVYGVSHYFDCTGYLEAKSDAMSFYSSQTMSFESIFAMNRLNRILASSKEGAELFKRIELRTYEIAYNKYNKDNRISSSFRQMYSIYFMIPAYFKGLKIKKEIALFQNAGADPVRRVEDSEKGAALN</sequence>
<dbReference type="PANTHER" id="PTHR12993:SF11">
    <property type="entry name" value="N-ACETYLGLUCOSAMINYL-PHOSPHATIDYLINOSITOL DE-N-ACETYLASE"/>
    <property type="match status" value="1"/>
</dbReference>
<comment type="caution">
    <text evidence="1">The sequence shown here is derived from an EMBL/GenBank/DDBJ whole genome shotgun (WGS) entry which is preliminary data.</text>
</comment>
<dbReference type="SUPFAM" id="SSF102588">
    <property type="entry name" value="LmbE-like"/>
    <property type="match status" value="1"/>
</dbReference>
<dbReference type="InterPro" id="IPR024078">
    <property type="entry name" value="LmbE-like_dom_sf"/>
</dbReference>
<dbReference type="EMBL" id="JAJEKE010000023">
    <property type="protein sequence ID" value="MCQ1531466.1"/>
    <property type="molecule type" value="Genomic_DNA"/>
</dbReference>
<dbReference type="Proteomes" id="UP001651880">
    <property type="component" value="Unassembled WGS sequence"/>
</dbReference>
<organism evidence="1 2">
    <name type="scientific">Lutispora saccharofermentans</name>
    <dbReference type="NCBI Taxonomy" id="3024236"/>
    <lineage>
        <taxon>Bacteria</taxon>
        <taxon>Bacillati</taxon>
        <taxon>Bacillota</taxon>
        <taxon>Clostridia</taxon>
        <taxon>Lutisporales</taxon>
        <taxon>Lutisporaceae</taxon>
        <taxon>Lutispora</taxon>
    </lineage>
</organism>
<dbReference type="Gene3D" id="3.40.50.10320">
    <property type="entry name" value="LmbE-like"/>
    <property type="match status" value="1"/>
</dbReference>
<dbReference type="Pfam" id="PF02585">
    <property type="entry name" value="PIG-L"/>
    <property type="match status" value="1"/>
</dbReference>
<gene>
    <name evidence="1" type="ORF">LJD61_18290</name>
</gene>
<accession>A0ABT1NNG7</accession>
<dbReference type="InterPro" id="IPR003737">
    <property type="entry name" value="GlcNAc_PI_deacetylase-related"/>
</dbReference>
<evidence type="ECO:0000313" key="2">
    <source>
        <dbReference type="Proteomes" id="UP001651880"/>
    </source>
</evidence>
<keyword evidence="2" id="KW-1185">Reference proteome</keyword>
<dbReference type="RefSeq" id="WP_255229006.1">
    <property type="nucleotide sequence ID" value="NZ_JAJEKE010000023.1"/>
</dbReference>
<reference evidence="1 2" key="1">
    <citation type="submission" date="2021-10" db="EMBL/GenBank/DDBJ databases">
        <title>Lutispora strain m25 sp. nov., a thermophilic, non-spore-forming bacterium isolated from a lab-scale methanogenic bioreactor digesting anaerobic sludge.</title>
        <authorList>
            <person name="El Houari A."/>
            <person name="Mcdonald J."/>
        </authorList>
    </citation>
    <scope>NUCLEOTIDE SEQUENCE [LARGE SCALE GENOMIC DNA]</scope>
    <source>
        <strain evidence="2">m25</strain>
    </source>
</reference>
<evidence type="ECO:0000313" key="1">
    <source>
        <dbReference type="EMBL" id="MCQ1531466.1"/>
    </source>
</evidence>
<protein>
    <submittedName>
        <fullName evidence="1">PIG-L family deacetylase</fullName>
    </submittedName>
</protein>
<dbReference type="PANTHER" id="PTHR12993">
    <property type="entry name" value="N-ACETYLGLUCOSAMINYL-PHOSPHATIDYLINOSITOL DE-N-ACETYLASE-RELATED"/>
    <property type="match status" value="1"/>
</dbReference>
<name>A0ABT1NNG7_9FIRM</name>